<accession>A0A9N9NRT6</accession>
<evidence type="ECO:0000313" key="5">
    <source>
        <dbReference type="EMBL" id="CAG8757967.1"/>
    </source>
</evidence>
<dbReference type="Gene3D" id="1.10.472.80">
    <property type="entry name" value="Ypt/Rab-GAP domain of gyp1p, domain 3"/>
    <property type="match status" value="1"/>
</dbReference>
<dbReference type="GO" id="GO:0005096">
    <property type="term" value="F:GTPase activator activity"/>
    <property type="evidence" value="ECO:0007669"/>
    <property type="project" value="UniProtKB-KW"/>
</dbReference>
<dbReference type="FunFam" id="1.10.472.80:FF:000005">
    <property type="entry name" value="TBC1 domain family member 15"/>
    <property type="match status" value="1"/>
</dbReference>
<comment type="caution">
    <text evidence="5">The sequence shown here is derived from an EMBL/GenBank/DDBJ whole genome shotgun (WGS) entry which is preliminary data.</text>
</comment>
<sequence>MDPLQETVKEIRWNVLESLSKVARFSRDTAATILEHPYARPILPHLPPAINNLVQTEPTRSVVDEYDAGRVYLAKWATSLEEASRAERSEKCDDDSSSEYRRRRWSDSEPKRWEEETEVGTFEILNDEATSSPLHAIRTDPLNAERWFSFFDTEGRLKVELNEVREAVFRGGVENDIRIEVWKFFLGVYPWDSSRSLLKLIFNNFRQEYWKLKREWWDSPEVLNSDDFKEQKLRIEKDVIRTDRTMEFFAVEDMPHPDPLISASSKTTNKKLEAMKDILMTYHFYNKDLGYVQGMSDLLAPVFIVMEEEVTAFWAFVGYMERMKSNFFRDQSGMRHQLLTLEHLIKFMDPPLYKHLKNTESLNLFFCFRWILIWFKREFAWEKVLNIWEVLWSDYLCTNFHLFVALAILDKHRMVIIEYLKQFDEILKYVNDLSMTIPVDETLLRAETLFHQFQRRVEVIDRKRLSMQQDNQNLGGGSLRRRVGESVAQNSSAGEGSSSDAADAVDRLPIISELLRDLLAK</sequence>
<keyword evidence="1" id="KW-0343">GTPase activation</keyword>
<feature type="domain" description="Rab-GAP TBC" evidence="4">
    <location>
        <begin position="172"/>
        <end position="395"/>
    </location>
</feature>
<dbReference type="GO" id="GO:0005737">
    <property type="term" value="C:cytoplasm"/>
    <property type="evidence" value="ECO:0007669"/>
    <property type="project" value="UniProtKB-ARBA"/>
</dbReference>
<proteinExistence type="predicted"/>
<dbReference type="AlphaFoldDB" id="A0A9N9NRT6"/>
<dbReference type="Pfam" id="PF00566">
    <property type="entry name" value="RabGAP-TBC"/>
    <property type="match status" value="1"/>
</dbReference>
<dbReference type="OrthoDB" id="10264062at2759"/>
<dbReference type="InterPro" id="IPR035969">
    <property type="entry name" value="Rab-GAP_TBC_sf"/>
</dbReference>
<dbReference type="PANTHER" id="PTHR22957">
    <property type="entry name" value="TBC1 DOMAIN FAMILY MEMBER GTPASE-ACTIVATING PROTEIN"/>
    <property type="match status" value="1"/>
</dbReference>
<dbReference type="InterPro" id="IPR000195">
    <property type="entry name" value="Rab-GAP-TBC_dom"/>
</dbReference>
<dbReference type="SMART" id="SM00164">
    <property type="entry name" value="TBC"/>
    <property type="match status" value="1"/>
</dbReference>
<dbReference type="Gene3D" id="1.10.8.270">
    <property type="entry name" value="putative rabgap domain of human tbc1 domain family member 14 like domains"/>
    <property type="match status" value="1"/>
</dbReference>
<protein>
    <recommendedName>
        <fullName evidence="2">GTPase-activating protein GYP7</fullName>
    </recommendedName>
    <alternativeName>
        <fullName evidence="3">GAP for YPT7</fullName>
    </alternativeName>
</protein>
<gene>
    <name evidence="5" type="ORF">CPELLU_LOCUS15118</name>
</gene>
<dbReference type="SUPFAM" id="SSF47923">
    <property type="entry name" value="Ypt/Rab-GAP domain of gyp1p"/>
    <property type="match status" value="2"/>
</dbReference>
<dbReference type="Proteomes" id="UP000789759">
    <property type="component" value="Unassembled WGS sequence"/>
</dbReference>
<evidence type="ECO:0000256" key="1">
    <source>
        <dbReference type="ARBA" id="ARBA00022468"/>
    </source>
</evidence>
<evidence type="ECO:0000313" key="6">
    <source>
        <dbReference type="Proteomes" id="UP000789759"/>
    </source>
</evidence>
<evidence type="ECO:0000256" key="3">
    <source>
        <dbReference type="ARBA" id="ARBA00082648"/>
    </source>
</evidence>
<keyword evidence="6" id="KW-1185">Reference proteome</keyword>
<dbReference type="PANTHER" id="PTHR22957:SF502">
    <property type="entry name" value="SMALL G PROTEIN SIGNALING MODULATOR 2-RELATED"/>
    <property type="match status" value="1"/>
</dbReference>
<reference evidence="5" key="1">
    <citation type="submission" date="2021-06" db="EMBL/GenBank/DDBJ databases">
        <authorList>
            <person name="Kallberg Y."/>
            <person name="Tangrot J."/>
            <person name="Rosling A."/>
        </authorList>
    </citation>
    <scope>NUCLEOTIDE SEQUENCE</scope>
    <source>
        <strain evidence="5">FL966</strain>
    </source>
</reference>
<dbReference type="PROSITE" id="PS50086">
    <property type="entry name" value="TBC_RABGAP"/>
    <property type="match status" value="1"/>
</dbReference>
<dbReference type="EMBL" id="CAJVQA010019209">
    <property type="protein sequence ID" value="CAG8757967.1"/>
    <property type="molecule type" value="Genomic_DNA"/>
</dbReference>
<name>A0A9N9NRT6_9GLOM</name>
<evidence type="ECO:0000256" key="2">
    <source>
        <dbReference type="ARBA" id="ARBA00072091"/>
    </source>
</evidence>
<organism evidence="5 6">
    <name type="scientific">Cetraspora pellucida</name>
    <dbReference type="NCBI Taxonomy" id="1433469"/>
    <lineage>
        <taxon>Eukaryota</taxon>
        <taxon>Fungi</taxon>
        <taxon>Fungi incertae sedis</taxon>
        <taxon>Mucoromycota</taxon>
        <taxon>Glomeromycotina</taxon>
        <taxon>Glomeromycetes</taxon>
        <taxon>Diversisporales</taxon>
        <taxon>Gigasporaceae</taxon>
        <taxon>Cetraspora</taxon>
    </lineage>
</organism>
<evidence type="ECO:0000259" key="4">
    <source>
        <dbReference type="PROSITE" id="PS50086"/>
    </source>
</evidence>